<dbReference type="InterPro" id="IPR009072">
    <property type="entry name" value="Histone-fold"/>
</dbReference>
<comment type="similarity">
    <text evidence="1">Belongs to the histone H3 family.</text>
</comment>
<accession>A0A8D3E5R0</accession>
<dbReference type="AlphaFoldDB" id="A0A8D3E5R0"/>
<dbReference type="GO" id="GO:0000786">
    <property type="term" value="C:nucleosome"/>
    <property type="evidence" value="ECO:0007669"/>
    <property type="project" value="InterPro"/>
</dbReference>
<dbReference type="GO" id="GO:0030527">
    <property type="term" value="F:structural constituent of chromatin"/>
    <property type="evidence" value="ECO:0007669"/>
    <property type="project" value="InterPro"/>
</dbReference>
<dbReference type="Proteomes" id="UP000694558">
    <property type="component" value="Chromosome 17"/>
</dbReference>
<dbReference type="GO" id="GO:0046982">
    <property type="term" value="F:protein heterodimerization activity"/>
    <property type="evidence" value="ECO:0007669"/>
    <property type="project" value="InterPro"/>
</dbReference>
<proteinExistence type="inferred from homology"/>
<reference evidence="2" key="1">
    <citation type="submission" date="2023-05" db="EMBL/GenBank/DDBJ databases">
        <title>High-quality long-read genome of Scophthalmus maximus.</title>
        <authorList>
            <person name="Lien S."/>
            <person name="Martinez P."/>
        </authorList>
    </citation>
    <scope>NUCLEOTIDE SEQUENCE [LARGE SCALE GENOMIC DNA]</scope>
</reference>
<dbReference type="Ensembl" id="ENSSMAT00000079432.1">
    <property type="protein sequence ID" value="ENSSMAP00000067119.1"/>
    <property type="gene ID" value="ENSSMAG00000029912.1"/>
</dbReference>
<dbReference type="InterPro" id="IPR000164">
    <property type="entry name" value="Histone_H3/CENP-A"/>
</dbReference>
<evidence type="ECO:0000313" key="3">
    <source>
        <dbReference type="Proteomes" id="UP000694558"/>
    </source>
</evidence>
<protein>
    <recommendedName>
        <fullName evidence="4">Histone H2A/H2B/H3 domain-containing protein</fullName>
    </recommendedName>
</protein>
<dbReference type="PRINTS" id="PR00622">
    <property type="entry name" value="HISTONEH3"/>
</dbReference>
<evidence type="ECO:0000256" key="1">
    <source>
        <dbReference type="ARBA" id="ARBA00010343"/>
    </source>
</evidence>
<sequence length="84" mass="9922">LGPFRRSFLVRKAPREAAGHQGCPQERARYRGSGEIRRYQKSTELLIRKLPFQRLFPVLHVKVGYAIIFFLRRHFVNLLETLIT</sequence>
<name>A0A8D3E5R0_SCOMX</name>
<dbReference type="SUPFAM" id="SSF47113">
    <property type="entry name" value="Histone-fold"/>
    <property type="match status" value="1"/>
</dbReference>
<dbReference type="Gene3D" id="1.10.20.10">
    <property type="entry name" value="Histone, subunit A"/>
    <property type="match status" value="1"/>
</dbReference>
<evidence type="ECO:0000313" key="2">
    <source>
        <dbReference type="Ensembl" id="ENSSMAP00000067119.1"/>
    </source>
</evidence>
<dbReference type="GO" id="GO:0003677">
    <property type="term" value="F:DNA binding"/>
    <property type="evidence" value="ECO:0007669"/>
    <property type="project" value="InterPro"/>
</dbReference>
<evidence type="ECO:0008006" key="4">
    <source>
        <dbReference type="Google" id="ProtNLM"/>
    </source>
</evidence>
<reference evidence="2" key="2">
    <citation type="submission" date="2025-08" db="UniProtKB">
        <authorList>
            <consortium name="Ensembl"/>
        </authorList>
    </citation>
    <scope>IDENTIFICATION</scope>
</reference>
<organism evidence="2 3">
    <name type="scientific">Scophthalmus maximus</name>
    <name type="common">Turbot</name>
    <name type="synonym">Psetta maxima</name>
    <dbReference type="NCBI Taxonomy" id="52904"/>
    <lineage>
        <taxon>Eukaryota</taxon>
        <taxon>Metazoa</taxon>
        <taxon>Chordata</taxon>
        <taxon>Craniata</taxon>
        <taxon>Vertebrata</taxon>
        <taxon>Euteleostomi</taxon>
        <taxon>Actinopterygii</taxon>
        <taxon>Neopterygii</taxon>
        <taxon>Teleostei</taxon>
        <taxon>Neoteleostei</taxon>
        <taxon>Acanthomorphata</taxon>
        <taxon>Carangaria</taxon>
        <taxon>Pleuronectiformes</taxon>
        <taxon>Pleuronectoidei</taxon>
        <taxon>Scophthalmidae</taxon>
        <taxon>Scophthalmus</taxon>
    </lineage>
</organism>